<feature type="domain" description="GH18" evidence="1">
    <location>
        <begin position="3"/>
        <end position="406"/>
    </location>
</feature>
<reference evidence="2 3" key="1">
    <citation type="journal article" date="2018" name="MBio">
        <title>Comparative Genomics Reveals the Core Gene Toolbox for the Fungus-Insect Symbiosis.</title>
        <authorList>
            <person name="Wang Y."/>
            <person name="Stata M."/>
            <person name="Wang W."/>
            <person name="Stajich J.E."/>
            <person name="White M.M."/>
            <person name="Moncalvo J.M."/>
        </authorList>
    </citation>
    <scope>NUCLEOTIDE SEQUENCE [LARGE SCALE GENOMIC DNA]</scope>
    <source>
        <strain evidence="2 3">SWE-8-4</strain>
    </source>
</reference>
<evidence type="ECO:0000313" key="3">
    <source>
        <dbReference type="Proteomes" id="UP000245383"/>
    </source>
</evidence>
<dbReference type="PANTHER" id="PTHR11177">
    <property type="entry name" value="CHITINASE"/>
    <property type="match status" value="1"/>
</dbReference>
<protein>
    <recommendedName>
        <fullName evidence="1">GH18 domain-containing protein</fullName>
    </recommendedName>
</protein>
<dbReference type="STRING" id="133385.A0A2T9YQG8"/>
<evidence type="ECO:0000259" key="1">
    <source>
        <dbReference type="PROSITE" id="PS51910"/>
    </source>
</evidence>
<name>A0A2T9YQG8_9FUNG</name>
<dbReference type="SMART" id="SM00636">
    <property type="entry name" value="Glyco_18"/>
    <property type="match status" value="1"/>
</dbReference>
<dbReference type="AlphaFoldDB" id="A0A2T9YQG8"/>
<keyword evidence="3" id="KW-1185">Reference proteome</keyword>
<dbReference type="GO" id="GO:0005975">
    <property type="term" value="P:carbohydrate metabolic process"/>
    <property type="evidence" value="ECO:0007669"/>
    <property type="project" value="InterPro"/>
</dbReference>
<dbReference type="Gene3D" id="3.10.50.10">
    <property type="match status" value="1"/>
</dbReference>
<dbReference type="EMBL" id="MBFR01000083">
    <property type="protein sequence ID" value="PVU94595.1"/>
    <property type="molecule type" value="Genomic_DNA"/>
</dbReference>
<dbReference type="Gene3D" id="3.20.20.80">
    <property type="entry name" value="Glycosidases"/>
    <property type="match status" value="1"/>
</dbReference>
<dbReference type="InterPro" id="IPR011583">
    <property type="entry name" value="Chitinase_II/V-like_cat"/>
</dbReference>
<accession>A0A2T9YQG8</accession>
<dbReference type="OrthoDB" id="73875at2759"/>
<sequence>MSYVKTAYFTSWSIYSINYKPNQIPVENLTHLLYAFANISNGEIAIGDAWSDTQISYGPQNTFNGVAGAFGYLNSRNGDLRRRNPNIKTLISIGGWTWSKEFSRLASTPQGRTRFARSVAVFVQNYGFDGADIDWEYPVRGGDPGTPTSPNDGVNFVLLLREIRNQLNAIAYNRYQLSVATSASPDIAQNVDMRAVSEIVDHINVMSYGTFFFFQQLSILLFLLTKSKYILDFSGAWEKNTFYNSNLYFDANRVGAYSIDNTINFYLNRGVPSRKLVIGTPFCGKIFKGVEPGPIPRVPGLNSTFAGVPNVGELPGVIEAGIINQTGISQISNDPQYGFVKTWDNNAKSSSLYSRSKKIWITFEDEASTVEKCNFVKSRNLGGIMTWELSQDSSNYLTSVMKRCLP</sequence>
<dbReference type="InterPro" id="IPR017853">
    <property type="entry name" value="GH"/>
</dbReference>
<dbReference type="Proteomes" id="UP000245383">
    <property type="component" value="Unassembled WGS sequence"/>
</dbReference>
<dbReference type="PROSITE" id="PS51910">
    <property type="entry name" value="GH18_2"/>
    <property type="match status" value="1"/>
</dbReference>
<dbReference type="InterPro" id="IPR029070">
    <property type="entry name" value="Chitinase_insertion_sf"/>
</dbReference>
<dbReference type="SUPFAM" id="SSF54556">
    <property type="entry name" value="Chitinase insertion domain"/>
    <property type="match status" value="1"/>
</dbReference>
<dbReference type="Pfam" id="PF00704">
    <property type="entry name" value="Glyco_hydro_18"/>
    <property type="match status" value="1"/>
</dbReference>
<dbReference type="PANTHER" id="PTHR11177:SF317">
    <property type="entry name" value="CHITINASE 12-RELATED"/>
    <property type="match status" value="1"/>
</dbReference>
<organism evidence="2 3">
    <name type="scientific">Smittium simulii</name>
    <dbReference type="NCBI Taxonomy" id="133385"/>
    <lineage>
        <taxon>Eukaryota</taxon>
        <taxon>Fungi</taxon>
        <taxon>Fungi incertae sedis</taxon>
        <taxon>Zoopagomycota</taxon>
        <taxon>Kickxellomycotina</taxon>
        <taxon>Harpellomycetes</taxon>
        <taxon>Harpellales</taxon>
        <taxon>Legeriomycetaceae</taxon>
        <taxon>Smittium</taxon>
    </lineage>
</organism>
<dbReference type="CDD" id="cd06548">
    <property type="entry name" value="GH18_chitinase"/>
    <property type="match status" value="1"/>
</dbReference>
<dbReference type="InterPro" id="IPR050314">
    <property type="entry name" value="Glycosyl_Hydrlase_18"/>
</dbReference>
<dbReference type="SUPFAM" id="SSF51445">
    <property type="entry name" value="(Trans)glycosidases"/>
    <property type="match status" value="1"/>
</dbReference>
<dbReference type="GO" id="GO:0008061">
    <property type="term" value="F:chitin binding"/>
    <property type="evidence" value="ECO:0007669"/>
    <property type="project" value="InterPro"/>
</dbReference>
<comment type="caution">
    <text evidence="2">The sequence shown here is derived from an EMBL/GenBank/DDBJ whole genome shotgun (WGS) entry which is preliminary data.</text>
</comment>
<dbReference type="InterPro" id="IPR001223">
    <property type="entry name" value="Glyco_hydro18_cat"/>
</dbReference>
<proteinExistence type="predicted"/>
<gene>
    <name evidence="2" type="ORF">BB561_002427</name>
</gene>
<evidence type="ECO:0000313" key="2">
    <source>
        <dbReference type="EMBL" id="PVU94595.1"/>
    </source>
</evidence>